<name>A0A915JM27_ROMCU</name>
<proteinExistence type="predicted"/>
<accession>A0A915JM27</accession>
<reference evidence="3" key="1">
    <citation type="submission" date="2022-11" db="UniProtKB">
        <authorList>
            <consortium name="WormBaseParasite"/>
        </authorList>
    </citation>
    <scope>IDENTIFICATION</scope>
</reference>
<keyword evidence="2" id="KW-1185">Reference proteome</keyword>
<dbReference type="AlphaFoldDB" id="A0A915JM27"/>
<sequence length="62" mass="7052">MQIKELDGQQRRHLHRSGAFDLSEHRAKGPGGSLLTASSGRPARESSMFFRNSRHGFIIQRF</sequence>
<evidence type="ECO:0000313" key="2">
    <source>
        <dbReference type="Proteomes" id="UP000887565"/>
    </source>
</evidence>
<feature type="region of interest" description="Disordered" evidence="1">
    <location>
        <begin position="1"/>
        <end position="42"/>
    </location>
</feature>
<organism evidence="2 3">
    <name type="scientific">Romanomermis culicivorax</name>
    <name type="common">Nematode worm</name>
    <dbReference type="NCBI Taxonomy" id="13658"/>
    <lineage>
        <taxon>Eukaryota</taxon>
        <taxon>Metazoa</taxon>
        <taxon>Ecdysozoa</taxon>
        <taxon>Nematoda</taxon>
        <taxon>Enoplea</taxon>
        <taxon>Dorylaimia</taxon>
        <taxon>Mermithida</taxon>
        <taxon>Mermithoidea</taxon>
        <taxon>Mermithidae</taxon>
        <taxon>Romanomermis</taxon>
    </lineage>
</organism>
<dbReference type="Proteomes" id="UP000887565">
    <property type="component" value="Unplaced"/>
</dbReference>
<dbReference type="WBParaSite" id="nRc.2.0.1.t27142-RA">
    <property type="protein sequence ID" value="nRc.2.0.1.t27142-RA"/>
    <property type="gene ID" value="nRc.2.0.1.g27142"/>
</dbReference>
<evidence type="ECO:0000313" key="3">
    <source>
        <dbReference type="WBParaSite" id="nRc.2.0.1.t27142-RA"/>
    </source>
</evidence>
<feature type="compositionally biased region" description="Basic and acidic residues" evidence="1">
    <location>
        <begin position="1"/>
        <end position="10"/>
    </location>
</feature>
<protein>
    <submittedName>
        <fullName evidence="3">Uncharacterized protein</fullName>
    </submittedName>
</protein>
<evidence type="ECO:0000256" key="1">
    <source>
        <dbReference type="SAM" id="MobiDB-lite"/>
    </source>
</evidence>